<dbReference type="Pfam" id="PF12705">
    <property type="entry name" value="PDDEXK_1"/>
    <property type="match status" value="1"/>
</dbReference>
<sequence length="306" mass="34629">MKLRPADLQNLINEEPARPHLSYSSLSTFINCGRRYEFERVKRLEPMSKSDGLSMGTAFTKGLEAGSADAGAEVLSAAPIFSRADEEKLQTDQAIVRAAITAYLLRYGSDHQGQREYGYRIRLRSPYTGAYSRTFDLLGYADGVIDHGDHLELIEDKFVGKLDAATVRRVKLDRQVGLEAYALWRVTGKPVTQIRYRFTKKPSIKQRQNESVAQFCERVTQDYVERPDFYLVEESTTRSPDDLLRLEAELWDWAEQLRSAGHRGFYARNTTSCTAYGGCPFMDLCSEGASALPLYRVRPERKAVAA</sequence>
<reference evidence="5 6" key="1">
    <citation type="submission" date="2022-06" db="EMBL/GenBank/DDBJ databases">
        <title>Paraconexibacter antarcticus.</title>
        <authorList>
            <person name="Kim C.S."/>
        </authorList>
    </citation>
    <scope>NUCLEOTIDE SEQUENCE [LARGE SCALE GENOMIC DNA]</scope>
    <source>
        <strain evidence="5 6">02-257</strain>
    </source>
</reference>
<organism evidence="5 6">
    <name type="scientific">Paraconexibacter antarcticus</name>
    <dbReference type="NCBI Taxonomy" id="2949664"/>
    <lineage>
        <taxon>Bacteria</taxon>
        <taxon>Bacillati</taxon>
        <taxon>Actinomycetota</taxon>
        <taxon>Thermoleophilia</taxon>
        <taxon>Solirubrobacterales</taxon>
        <taxon>Paraconexibacteraceae</taxon>
        <taxon>Paraconexibacter</taxon>
    </lineage>
</organism>
<evidence type="ECO:0000313" key="5">
    <source>
        <dbReference type="EMBL" id="UTI65587.1"/>
    </source>
</evidence>
<gene>
    <name evidence="5" type="ORF">NBH00_05100</name>
</gene>
<dbReference type="Proteomes" id="UP001056035">
    <property type="component" value="Chromosome"/>
</dbReference>
<keyword evidence="2" id="KW-0378">Hydrolase</keyword>
<protein>
    <submittedName>
        <fullName evidence="5">PD-(D/E)XK nuclease family protein</fullName>
    </submittedName>
</protein>
<keyword evidence="1" id="KW-0227">DNA damage</keyword>
<keyword evidence="2" id="KW-0067">ATP-binding</keyword>
<keyword evidence="6" id="KW-1185">Reference proteome</keyword>
<evidence type="ECO:0000313" key="6">
    <source>
        <dbReference type="Proteomes" id="UP001056035"/>
    </source>
</evidence>
<evidence type="ECO:0000256" key="3">
    <source>
        <dbReference type="ARBA" id="ARBA00023204"/>
    </source>
</evidence>
<dbReference type="RefSeq" id="WP_254572266.1">
    <property type="nucleotide sequence ID" value="NZ_CP098502.1"/>
</dbReference>
<proteinExistence type="predicted"/>
<dbReference type="InterPro" id="IPR038726">
    <property type="entry name" value="PDDEXK_AddAB-type"/>
</dbReference>
<evidence type="ECO:0000256" key="1">
    <source>
        <dbReference type="ARBA" id="ARBA00022763"/>
    </source>
</evidence>
<accession>A0ABY5DXM9</accession>
<keyword evidence="2" id="KW-0547">Nucleotide-binding</keyword>
<evidence type="ECO:0000259" key="4">
    <source>
        <dbReference type="Pfam" id="PF12705"/>
    </source>
</evidence>
<name>A0ABY5DXM9_9ACTN</name>
<dbReference type="EMBL" id="CP098502">
    <property type="protein sequence ID" value="UTI65587.1"/>
    <property type="molecule type" value="Genomic_DNA"/>
</dbReference>
<evidence type="ECO:0000256" key="2">
    <source>
        <dbReference type="ARBA" id="ARBA00022806"/>
    </source>
</evidence>
<feature type="domain" description="PD-(D/E)XK endonuclease-like" evidence="4">
    <location>
        <begin position="20"/>
        <end position="285"/>
    </location>
</feature>
<keyword evidence="2" id="KW-0347">Helicase</keyword>
<keyword evidence="3" id="KW-0234">DNA repair</keyword>